<dbReference type="Proteomes" id="UP000663829">
    <property type="component" value="Unassembled WGS sequence"/>
</dbReference>
<feature type="region of interest" description="Disordered" evidence="2">
    <location>
        <begin position="1260"/>
        <end position="1311"/>
    </location>
</feature>
<feature type="coiled-coil region" evidence="1">
    <location>
        <begin position="995"/>
        <end position="1022"/>
    </location>
</feature>
<dbReference type="EMBL" id="CAJOBC010001431">
    <property type="protein sequence ID" value="CAF3678035.1"/>
    <property type="molecule type" value="Genomic_DNA"/>
</dbReference>
<feature type="non-terminal residue" evidence="3">
    <location>
        <position position="1"/>
    </location>
</feature>
<protein>
    <recommendedName>
        <fullName evidence="6">C2H2-type domain-containing protein</fullName>
    </recommendedName>
</protein>
<evidence type="ECO:0008006" key="6">
    <source>
        <dbReference type="Google" id="ProtNLM"/>
    </source>
</evidence>
<name>A0A813Z686_9BILA</name>
<evidence type="ECO:0000313" key="5">
    <source>
        <dbReference type="Proteomes" id="UP000663829"/>
    </source>
</evidence>
<reference evidence="3" key="1">
    <citation type="submission" date="2021-02" db="EMBL/GenBank/DDBJ databases">
        <authorList>
            <person name="Nowell W R."/>
        </authorList>
    </citation>
    <scope>NUCLEOTIDE SEQUENCE</scope>
</reference>
<dbReference type="Proteomes" id="UP000681722">
    <property type="component" value="Unassembled WGS sequence"/>
</dbReference>
<evidence type="ECO:0000256" key="2">
    <source>
        <dbReference type="SAM" id="MobiDB-lite"/>
    </source>
</evidence>
<organism evidence="3 5">
    <name type="scientific">Didymodactylos carnosus</name>
    <dbReference type="NCBI Taxonomy" id="1234261"/>
    <lineage>
        <taxon>Eukaryota</taxon>
        <taxon>Metazoa</taxon>
        <taxon>Spiralia</taxon>
        <taxon>Gnathifera</taxon>
        <taxon>Rotifera</taxon>
        <taxon>Eurotatoria</taxon>
        <taxon>Bdelloidea</taxon>
        <taxon>Philodinida</taxon>
        <taxon>Philodinidae</taxon>
        <taxon>Didymodactylos</taxon>
    </lineage>
</organism>
<gene>
    <name evidence="3" type="ORF">GPM918_LOCUS8295</name>
    <name evidence="4" type="ORF">SRO942_LOCUS8295</name>
</gene>
<accession>A0A813Z686</accession>
<sequence length="1401" mass="162359">VRCELAPTCGSVYTTFESYRSHLNRYHRDLLNDQPLPSTQHTRANNEQIDSSFLSNMDVTVEDVDEDIDRHEELYDNERETFEDPKSNTNDMDWSLFSCSINQEDDKEVFTTDSFEKHYTRFLLELREGHLLPQNIVQSITSYLTTLLMVLVKIIENQVTKTTSPIVSLEDTRKFILQITNSISNTGKNDYQFLKRCEQYFGYEPPAEIKLNAHGDCGYYIPVERSITNLLNKPDVIDNLLKNLNDTITKTKADPDLMLTYRDGSAAQTNPSLQLHPNSFLLQIYTDSKIYPMLQSIGLIGICFTIHLSLQTNPGLSVKTFSGRLHFGFSLMAADHLASNEIGGFQRNFNSGYFCRLCHVSYRFKSIPLTDISFLPRTITTHNTHVQQVLQSNNTRIITGVAGVCPLIIVAMLKEASTKRIMTYGQVEERMEIFKYGKNDQHNKPTIIRAKHLGKGHIVGSASQKLCLFKLMPIIFHDIIDRLVNTMDIYTCLREIVGHVYSTKFKKSWLPYLQSLATRFQSLMVHNLPDHVIPKVHFVTDYSRLIDMNGPATHFWCMRFEAKHLYFKQLAIRAFNFKNPPLTLIKRHQLRQCLLLSNKNYYNIYEITSRKNVKYYQLSILVQRLLNANHIDQATFDECKTIKHNHVRIMTRSVFVEKLLHVEEDPCFVYILHILNIQNTWKVIVEHLQIVGFNEQLWSYEIDFCGTLDLFDLDQCLDVLPHGLDIYYVKGSPYINILPREEVDGYMLIKLPYDELRVLLPKLKDRMRFTEERDKLINNLGGGGRGEPDKEERSDSFLDQSVDTYNAQQTTTAYKGLFDDISIPINNTVTVTSGTRSINNYRIKTDEQDDNPEASQPKMPAGYEFTTLPEQIQSIVDENDLTKLCGRTNHHRMLLSAVFKDVVNNYYLLYPKASDYVIITQALLKALKIPITNSNAMNEWREAIKQKFKNERRLLQETSAIVKIKQEKFGKGHGRPPKQSKADRLNIYVSDFNNEQDAEQQITTMKEEVESATTNIDLLNINFVNYATTSEELNYLVHVTEQASSFTIDTESTRRPYLTNLPSLIQVQVNSNDDEYNENEITTTQLLILFDCAYLPQPTSSSFISIKKIWENILRLPEHIHAWGDPMDELRQFLCYQMFTNQQLPSSDPDTDQNVQHYYSRWLEVHTPADIYFEPVSLQKAVAKTFNLFLDKQWQLSKWNAGLDKRLKTYINPQLTGDALDNNNSDQLYRRRQMVIYASYDCVVVTRLYFYMKPPARSLAQHQQQQPPLSPPHSEPSSPSQQTLSLHPSSPRPISPSLSPQPTPNVLIPSSTAPSHLSNYWRNRRAHIRRKKRRYLYSINDILHKNYALPAIDRHLRERHIRFTHVKDKTENGHRRLIVGFANSSDRRIIGEDYFVSFFVL</sequence>
<evidence type="ECO:0000313" key="4">
    <source>
        <dbReference type="EMBL" id="CAF3678035.1"/>
    </source>
</evidence>
<evidence type="ECO:0000256" key="1">
    <source>
        <dbReference type="SAM" id="Coils"/>
    </source>
</evidence>
<dbReference type="OrthoDB" id="10054592at2759"/>
<feature type="compositionally biased region" description="Basic and acidic residues" evidence="2">
    <location>
        <begin position="786"/>
        <end position="796"/>
    </location>
</feature>
<feature type="region of interest" description="Disordered" evidence="2">
    <location>
        <begin position="777"/>
        <end position="801"/>
    </location>
</feature>
<evidence type="ECO:0000313" key="3">
    <source>
        <dbReference type="EMBL" id="CAF0894389.1"/>
    </source>
</evidence>
<comment type="caution">
    <text evidence="3">The sequence shown here is derived from an EMBL/GenBank/DDBJ whole genome shotgun (WGS) entry which is preliminary data.</text>
</comment>
<dbReference type="EMBL" id="CAJNOQ010001431">
    <property type="protein sequence ID" value="CAF0894389.1"/>
    <property type="molecule type" value="Genomic_DNA"/>
</dbReference>
<keyword evidence="5" id="KW-1185">Reference proteome</keyword>
<proteinExistence type="predicted"/>
<feature type="compositionally biased region" description="Low complexity" evidence="2">
    <location>
        <begin position="1275"/>
        <end position="1289"/>
    </location>
</feature>
<feature type="compositionally biased region" description="Pro residues" evidence="2">
    <location>
        <begin position="1290"/>
        <end position="1303"/>
    </location>
</feature>
<keyword evidence="1" id="KW-0175">Coiled coil</keyword>